<dbReference type="InterPro" id="IPR011009">
    <property type="entry name" value="Kinase-like_dom_sf"/>
</dbReference>
<dbReference type="PANTHER" id="PTHR11012">
    <property type="entry name" value="PROTEIN KINASE-LIKE DOMAIN-CONTAINING"/>
    <property type="match status" value="1"/>
</dbReference>
<evidence type="ECO:0000259" key="1">
    <source>
        <dbReference type="SMART" id="SM00587"/>
    </source>
</evidence>
<gene>
    <name evidence="3" type="primary">LOC111604836</name>
</gene>
<dbReference type="Proteomes" id="UP000504633">
    <property type="component" value="Unplaced"/>
</dbReference>
<dbReference type="InterPro" id="IPR015897">
    <property type="entry name" value="CHK_kinase-like"/>
</dbReference>
<dbReference type="AlphaFoldDB" id="A0A6J1MBX0"/>
<dbReference type="InterPro" id="IPR004119">
    <property type="entry name" value="EcKL"/>
</dbReference>
<evidence type="ECO:0000313" key="3">
    <source>
        <dbReference type="RefSeq" id="XP_023178833.2"/>
    </source>
</evidence>
<dbReference type="Gene3D" id="3.90.1200.10">
    <property type="match status" value="1"/>
</dbReference>
<dbReference type="OMA" id="ENYSTVM"/>
<dbReference type="Pfam" id="PF02958">
    <property type="entry name" value="EcKL"/>
    <property type="match status" value="1"/>
</dbReference>
<dbReference type="KEGG" id="dhe:111604836"/>
<dbReference type="PANTHER" id="PTHR11012:SF6">
    <property type="entry name" value="CHK DOMAIN OV1-RELATED"/>
    <property type="match status" value="1"/>
</dbReference>
<dbReference type="SMART" id="SM00587">
    <property type="entry name" value="CHK"/>
    <property type="match status" value="1"/>
</dbReference>
<name>A0A6J1MBX0_DROHY</name>
<dbReference type="RefSeq" id="XP_023178833.2">
    <property type="nucleotide sequence ID" value="XM_023323065.2"/>
</dbReference>
<keyword evidence="2" id="KW-1185">Reference proteome</keyword>
<reference evidence="3" key="1">
    <citation type="submission" date="2025-08" db="UniProtKB">
        <authorList>
            <consortium name="RefSeq"/>
        </authorList>
    </citation>
    <scope>IDENTIFICATION</scope>
    <source>
        <strain evidence="3">15085-1641.00</strain>
        <tissue evidence="3">Whole body</tissue>
    </source>
</reference>
<dbReference type="SUPFAM" id="SSF56112">
    <property type="entry name" value="Protein kinase-like (PK-like)"/>
    <property type="match status" value="1"/>
</dbReference>
<accession>A0A6J1MBX0</accession>
<dbReference type="GeneID" id="111604836"/>
<evidence type="ECO:0000313" key="2">
    <source>
        <dbReference type="Proteomes" id="UP000504633"/>
    </source>
</evidence>
<dbReference type="OrthoDB" id="191037at2759"/>
<feature type="domain" description="CHK kinase-like" evidence="1">
    <location>
        <begin position="138"/>
        <end position="330"/>
    </location>
</feature>
<organism evidence="2 3">
    <name type="scientific">Drosophila hydei</name>
    <name type="common">Fruit fly</name>
    <dbReference type="NCBI Taxonomy" id="7224"/>
    <lineage>
        <taxon>Eukaryota</taxon>
        <taxon>Metazoa</taxon>
        <taxon>Ecdysozoa</taxon>
        <taxon>Arthropoda</taxon>
        <taxon>Hexapoda</taxon>
        <taxon>Insecta</taxon>
        <taxon>Pterygota</taxon>
        <taxon>Neoptera</taxon>
        <taxon>Endopterygota</taxon>
        <taxon>Diptera</taxon>
        <taxon>Brachycera</taxon>
        <taxon>Muscomorpha</taxon>
        <taxon>Ephydroidea</taxon>
        <taxon>Drosophilidae</taxon>
        <taxon>Drosophila</taxon>
    </lineage>
</organism>
<sequence>MSAESKIDTIAGKVPDWVQPESFVDVLKESVKGFSKIKSFKANSGVGAGENYSTVMLRLNIDVELEDGTEKSVSYMLKVPHQSEMFQMMMRQHNMFDIERNMYNIHVPEMEQLYRDAGVHIKFGAQAYAVKGAKTEYILLEDLSPRGFKNLNRVEGLDQMHTEAALQKLAMWHAASAVRVATKGAYPDQLMVGFYKEENKMMMAEINKQMATNFLNSCATYEGSEEYLEQVRALQPKITDEVFKSSKLDPNEFNALNHGDFWSNNMMFSHDSFGKIKETCLVDFQLPKFGSVAQDLYYFLLSSTKFEDKLTKFDYYIKFYHESLSENLKLLKYPKVLPRLSDLHISLFKHGLWGFITATSVMSGILLDPTESANAENFLSDSAEGLDFKNLLYSNARYRKHIQAVMPWLFNRGALEI</sequence>
<protein>
    <submittedName>
        <fullName evidence="3">Uncharacterized protein LOC111604836</fullName>
    </submittedName>
</protein>
<proteinExistence type="predicted"/>